<dbReference type="InterPro" id="IPR044911">
    <property type="entry name" value="V-type_ATPase_csu/dsu_dom_3"/>
</dbReference>
<protein>
    <recommendedName>
        <fullName evidence="5">V-type proton ATPase subunit</fullName>
    </recommendedName>
</protein>
<dbReference type="InterPro" id="IPR016727">
    <property type="entry name" value="ATPase_V0-cplx_dsu"/>
</dbReference>
<dbReference type="InterPro" id="IPR002843">
    <property type="entry name" value="ATPase_V0-cplx_csu/dsu"/>
</dbReference>
<sequence length="373" mass="42987">MGLFGGSRKHGGIFTFNKDDGYLEALLRGFRKGILSHVDYTNLRQCENLEGKKKQQEEQKDKERFNIKLHLSQTDYGDFLSGEPAPLQTATIEEKATAKMVEEFNQIRNQAVEPLSTFLDYICYGYMIDNIILLITGTLHERDVSELISKCHPLGMFKSMATLSLVRNTTDLYNTVLIDTPLAPYIQGCLHEEDLDVLNIEIIRNTLNKAYLEDFYAYCNELGGQTSLIMNDILKFEADRRAINITIHSLNSNELNKDDREKLFPTIGQLYPEGTSKLARCEDISQVRQILEVYSTFRNLLSEGVVSGDLSLETSFQKHEVHLNRMAFEDQYGYGVFYAYFRLREQEIKNIIWISECILQNMKSKIDQYVPIF</sequence>
<dbReference type="OMA" id="ETLFPTC"/>
<dbReference type="RefSeq" id="XP_004361003.1">
    <property type="nucleotide sequence ID" value="XM_004360946.1"/>
</dbReference>
<gene>
    <name evidence="6" type="ORF">DFA_05284</name>
</gene>
<dbReference type="Proteomes" id="UP000007797">
    <property type="component" value="Unassembled WGS sequence"/>
</dbReference>
<dbReference type="FunFam" id="1.20.1690.10:FF:000001">
    <property type="entry name" value="V-type proton ATPase subunit"/>
    <property type="match status" value="1"/>
</dbReference>
<dbReference type="KEGG" id="dfa:DFA_05284"/>
<comment type="subunit">
    <text evidence="5">V-ATPase is a heteromultimeric enzyme made up of two complexes: the ATP-hydrolytic V1 complex and the proton translocation V0 complex.</text>
</comment>
<keyword evidence="4 5" id="KW-0406">Ion transport</keyword>
<dbReference type="InterPro" id="IPR035067">
    <property type="entry name" value="V-type_ATPase_csu/dsu"/>
</dbReference>
<dbReference type="PANTHER" id="PTHR11028">
    <property type="entry name" value="VACUOLAR ATP SYNTHASE SUBUNIT AC39"/>
    <property type="match status" value="1"/>
</dbReference>
<dbReference type="GeneID" id="14875448"/>
<dbReference type="PIRSF" id="PIRSF018497">
    <property type="entry name" value="V-ATP_synth_D"/>
    <property type="match status" value="1"/>
</dbReference>
<evidence type="ECO:0000256" key="2">
    <source>
        <dbReference type="ARBA" id="ARBA00022448"/>
    </source>
</evidence>
<evidence type="ECO:0000256" key="4">
    <source>
        <dbReference type="ARBA" id="ARBA00023065"/>
    </source>
</evidence>
<keyword evidence="2 5" id="KW-0813">Transport</keyword>
<accession>F4PNU9</accession>
<dbReference type="OrthoDB" id="10250083at2759"/>
<dbReference type="InterPro" id="IPR036079">
    <property type="entry name" value="ATPase_csu/dsu_sf"/>
</dbReference>
<evidence type="ECO:0000256" key="3">
    <source>
        <dbReference type="ARBA" id="ARBA00022781"/>
    </source>
</evidence>
<evidence type="ECO:0000256" key="1">
    <source>
        <dbReference type="ARBA" id="ARBA00006709"/>
    </source>
</evidence>
<keyword evidence="7" id="KW-1185">Reference proteome</keyword>
<dbReference type="GO" id="GO:0046961">
    <property type="term" value="F:proton-transporting ATPase activity, rotational mechanism"/>
    <property type="evidence" value="ECO:0007669"/>
    <property type="project" value="InterPro"/>
</dbReference>
<dbReference type="SUPFAM" id="SSF103486">
    <property type="entry name" value="V-type ATP synthase subunit C"/>
    <property type="match status" value="1"/>
</dbReference>
<comment type="similarity">
    <text evidence="1 5">Belongs to the V-ATPase V0D/AC39 subunit family.</text>
</comment>
<keyword evidence="3 5" id="KW-0375">Hydrogen ion transport</keyword>
<evidence type="ECO:0000256" key="5">
    <source>
        <dbReference type="PIRNR" id="PIRNR018497"/>
    </source>
</evidence>
<comment type="function">
    <text evidence="5">Subunit of the V0 complex of vacuolar(H+)-ATPase (V-ATPase), a multisubunit enzyme composed of a peripheral complex (V1) that hydrolyzes ATP and a membrane integral complex (V0) that translocates protons. V-ATPase is responsible for acidifying and maintaining the pH of intracellular compartments and in some cell types, is targeted to the plasma membrane, where it is responsible for acidifying the extracellular environment.</text>
</comment>
<evidence type="ECO:0000313" key="7">
    <source>
        <dbReference type="Proteomes" id="UP000007797"/>
    </source>
</evidence>
<organism evidence="6 7">
    <name type="scientific">Cavenderia fasciculata</name>
    <name type="common">Slime mold</name>
    <name type="synonym">Dictyostelium fasciculatum</name>
    <dbReference type="NCBI Taxonomy" id="261658"/>
    <lineage>
        <taxon>Eukaryota</taxon>
        <taxon>Amoebozoa</taxon>
        <taxon>Evosea</taxon>
        <taxon>Eumycetozoa</taxon>
        <taxon>Dictyostelia</taxon>
        <taxon>Acytosteliales</taxon>
        <taxon>Cavenderiaceae</taxon>
        <taxon>Cavenderia</taxon>
    </lineage>
</organism>
<dbReference type="Gene3D" id="1.20.1690.10">
    <property type="entry name" value="V-type ATP synthase subunit C domain"/>
    <property type="match status" value="2"/>
</dbReference>
<dbReference type="FunFam" id="1.20.1690.10:FF:000003">
    <property type="entry name" value="V-type proton ATPase subunit"/>
    <property type="match status" value="1"/>
</dbReference>
<dbReference type="STRING" id="1054147.F4PNU9"/>
<reference evidence="7" key="1">
    <citation type="journal article" date="2011" name="Genome Res.">
        <title>Phylogeny-wide analysis of social amoeba genomes highlights ancient origins for complex intercellular communication.</title>
        <authorList>
            <person name="Heidel A.J."/>
            <person name="Lawal H.M."/>
            <person name="Felder M."/>
            <person name="Schilde C."/>
            <person name="Helps N.R."/>
            <person name="Tunggal B."/>
            <person name="Rivero F."/>
            <person name="John U."/>
            <person name="Schleicher M."/>
            <person name="Eichinger L."/>
            <person name="Platzer M."/>
            <person name="Noegel A.A."/>
            <person name="Schaap P."/>
            <person name="Gloeckner G."/>
        </authorList>
    </citation>
    <scope>NUCLEOTIDE SEQUENCE [LARGE SCALE GENOMIC DNA]</scope>
    <source>
        <strain evidence="7">SH3</strain>
    </source>
</reference>
<dbReference type="EMBL" id="GL883008">
    <property type="protein sequence ID" value="EGG23152.1"/>
    <property type="molecule type" value="Genomic_DNA"/>
</dbReference>
<evidence type="ECO:0000313" key="6">
    <source>
        <dbReference type="EMBL" id="EGG23152.1"/>
    </source>
</evidence>
<dbReference type="Pfam" id="PF01992">
    <property type="entry name" value="vATP-synt_AC39"/>
    <property type="match status" value="1"/>
</dbReference>
<name>F4PNU9_CACFS</name>
<dbReference type="Gene3D" id="1.10.132.50">
    <property type="entry name" value="ATP synthase (C/AC39) subunit, domain 3"/>
    <property type="match status" value="1"/>
</dbReference>
<proteinExistence type="inferred from homology"/>
<dbReference type="AlphaFoldDB" id="F4PNU9"/>
<dbReference type="GO" id="GO:0033179">
    <property type="term" value="C:proton-transporting V-type ATPase, V0 domain"/>
    <property type="evidence" value="ECO:0007669"/>
    <property type="project" value="InterPro"/>
</dbReference>